<dbReference type="AlphaFoldDB" id="A0A8J3CYP9"/>
<sequence>MKHININYFYISFILLVIWHFLTLPISPLPWFDEVYFADMTNSLSVSKNLAFTLAPQFFSGNQLSYGPIYFILQYIPAQVLGLNPTTFRLLNLISGLLIVWLSHRFLKFNPLILILFLLSPLFIQNSHSGRMDLLSVLFCLVGYFPFFQGKALNLKSSIWVSFWFSIAVLTTPRVAFLFPGVYVYFLKNISQNPRKKIELIFYSFLPFACVIGSFLSWSFFTTGSSLYVIQEIISDSSTSEHVGVSFIRGHLEDILSLLLIIALILSVVKKNVTAKLFVALVNYLFFSLFVKEIGPYGAMVVPFILIGINSSFLESKIIRIGVLGCIAVFLSVFFLKNLVIFSSYDQRNTKGINNFVQSSLESNKVVIAPFVFYYSLVKNNNQLVSFEVSKLPEDETVFKILEQNPSYLLVAPKDTLSSIVNKLIIEGDFIFSKSYSPQQGFSISSIPIIGNRLIVTEGYNAVLFERKESK</sequence>
<proteinExistence type="predicted"/>
<accession>A0A8J3CYP9</accession>
<evidence type="ECO:0000313" key="2">
    <source>
        <dbReference type="EMBL" id="GHB41322.1"/>
    </source>
</evidence>
<feature type="transmembrane region" description="Helical" evidence="1">
    <location>
        <begin position="321"/>
        <end position="345"/>
    </location>
</feature>
<feature type="transmembrane region" description="Helical" evidence="1">
    <location>
        <begin position="198"/>
        <end position="221"/>
    </location>
</feature>
<feature type="transmembrane region" description="Helical" evidence="1">
    <location>
        <begin position="132"/>
        <end position="149"/>
    </location>
</feature>
<organism evidence="2 3">
    <name type="scientific">Mongoliitalea lutea</name>
    <dbReference type="NCBI Taxonomy" id="849756"/>
    <lineage>
        <taxon>Bacteria</taxon>
        <taxon>Pseudomonadati</taxon>
        <taxon>Bacteroidota</taxon>
        <taxon>Cytophagia</taxon>
        <taxon>Cytophagales</taxon>
        <taxon>Cyclobacteriaceae</taxon>
        <taxon>Mongoliitalea</taxon>
    </lineage>
</organism>
<gene>
    <name evidence="2" type="ORF">GCM10008106_23060</name>
</gene>
<keyword evidence="1" id="KW-0472">Membrane</keyword>
<keyword evidence="1" id="KW-1133">Transmembrane helix</keyword>
<feature type="transmembrane region" description="Helical" evidence="1">
    <location>
        <begin position="109"/>
        <end position="125"/>
    </location>
</feature>
<reference evidence="2" key="1">
    <citation type="journal article" date="2014" name="Int. J. Syst. Evol. Microbiol.">
        <title>Complete genome sequence of Corynebacterium casei LMG S-19264T (=DSM 44701T), isolated from a smear-ripened cheese.</title>
        <authorList>
            <consortium name="US DOE Joint Genome Institute (JGI-PGF)"/>
            <person name="Walter F."/>
            <person name="Albersmeier A."/>
            <person name="Kalinowski J."/>
            <person name="Ruckert C."/>
        </authorList>
    </citation>
    <scope>NUCLEOTIDE SEQUENCE</scope>
    <source>
        <strain evidence="2">KCTC 23224</strain>
    </source>
</reference>
<name>A0A8J3CYP9_9BACT</name>
<comment type="caution">
    <text evidence="2">The sequence shown here is derived from an EMBL/GenBank/DDBJ whole genome shotgun (WGS) entry which is preliminary data.</text>
</comment>
<feature type="transmembrane region" description="Helical" evidence="1">
    <location>
        <begin position="161"/>
        <end position="186"/>
    </location>
</feature>
<reference evidence="2" key="2">
    <citation type="submission" date="2020-09" db="EMBL/GenBank/DDBJ databases">
        <authorList>
            <person name="Sun Q."/>
            <person name="Kim S."/>
        </authorList>
    </citation>
    <scope>NUCLEOTIDE SEQUENCE</scope>
    <source>
        <strain evidence="2">KCTC 23224</strain>
    </source>
</reference>
<feature type="transmembrane region" description="Helical" evidence="1">
    <location>
        <begin position="80"/>
        <end position="103"/>
    </location>
</feature>
<evidence type="ECO:0000313" key="3">
    <source>
        <dbReference type="Proteomes" id="UP000642809"/>
    </source>
</evidence>
<feature type="transmembrane region" description="Helical" evidence="1">
    <location>
        <begin position="7"/>
        <end position="31"/>
    </location>
</feature>
<dbReference type="EMBL" id="BMYF01000013">
    <property type="protein sequence ID" value="GHB41322.1"/>
    <property type="molecule type" value="Genomic_DNA"/>
</dbReference>
<keyword evidence="1" id="KW-0812">Transmembrane</keyword>
<feature type="transmembrane region" description="Helical" evidence="1">
    <location>
        <begin position="51"/>
        <end position="73"/>
    </location>
</feature>
<dbReference type="Proteomes" id="UP000642809">
    <property type="component" value="Unassembled WGS sequence"/>
</dbReference>
<evidence type="ECO:0008006" key="4">
    <source>
        <dbReference type="Google" id="ProtNLM"/>
    </source>
</evidence>
<keyword evidence="3" id="KW-1185">Reference proteome</keyword>
<feature type="transmembrane region" description="Helical" evidence="1">
    <location>
        <begin position="247"/>
        <end position="266"/>
    </location>
</feature>
<protein>
    <recommendedName>
        <fullName evidence="4">Dolichyl-phosphate-mannose-protein mannosyltransferase</fullName>
    </recommendedName>
</protein>
<dbReference type="RefSeq" id="WP_189582487.1">
    <property type="nucleotide sequence ID" value="NZ_BMYF01000013.1"/>
</dbReference>
<evidence type="ECO:0000256" key="1">
    <source>
        <dbReference type="SAM" id="Phobius"/>
    </source>
</evidence>